<dbReference type="AlphaFoldDB" id="A0AA37UU74"/>
<evidence type="ECO:0000259" key="5">
    <source>
        <dbReference type="PROSITE" id="PS51733"/>
    </source>
</evidence>
<dbReference type="InterPro" id="IPR004408">
    <property type="entry name" value="Biotin_CoA_COase_ligase"/>
</dbReference>
<sequence length="313" mass="32002">MTRQAPHDLAHDPSQPTTHPPDGAGVDHPFARLVEVARTGSTSSDLVAAVQAEGDDGEHAWPHLSALRTDHQDAGRGRAGRVWETPPGSSATFSVVLRPRRPRAEWPTLALVAGLAVVTAVAELLRVDADAVDTGRGAGTAVVPALKWPNDVVLRPAGGVEIEDVPGWGDSRKLAGLLAEAVPGRDAVVLGIGVNVTQDRASLAVPWATSLALAGTDVTAREVTLAVGRALVALVGEWDDGGFAALHPRVAAVTDTLGREVAVDLGLGDGAGGGATLTGSAVALAPDGRLLVRTPDGATHAVAAGDVTRARRR</sequence>
<feature type="compositionally biased region" description="Basic and acidic residues" evidence="4">
    <location>
        <begin position="1"/>
        <end position="11"/>
    </location>
</feature>
<dbReference type="PROSITE" id="PS51733">
    <property type="entry name" value="BPL_LPL_CATALYTIC"/>
    <property type="match status" value="1"/>
</dbReference>
<protein>
    <recommendedName>
        <fullName evidence="3">biotin--[biotin carboxyl-carrier protein] ligase</fullName>
        <ecNumber evidence="3">6.3.4.15</ecNumber>
    </recommendedName>
</protein>
<dbReference type="EMBL" id="BSUM01000001">
    <property type="protein sequence ID" value="GMA30597.1"/>
    <property type="molecule type" value="Genomic_DNA"/>
</dbReference>
<dbReference type="SUPFAM" id="SSF55681">
    <property type="entry name" value="Class II aaRS and biotin synthetases"/>
    <property type="match status" value="1"/>
</dbReference>
<evidence type="ECO:0000256" key="4">
    <source>
        <dbReference type="SAM" id="MobiDB-lite"/>
    </source>
</evidence>
<dbReference type="Pfam" id="PF02237">
    <property type="entry name" value="BPL_C"/>
    <property type="match status" value="1"/>
</dbReference>
<evidence type="ECO:0000256" key="1">
    <source>
        <dbReference type="ARBA" id="ARBA00022598"/>
    </source>
</evidence>
<keyword evidence="7" id="KW-1185">Reference proteome</keyword>
<proteinExistence type="predicted"/>
<gene>
    <name evidence="6" type="ORF">GCM10025875_05890</name>
</gene>
<reference evidence="6" key="2">
    <citation type="submission" date="2023-02" db="EMBL/GenBank/DDBJ databases">
        <authorList>
            <person name="Sun Q."/>
            <person name="Mori K."/>
        </authorList>
    </citation>
    <scope>NUCLEOTIDE SEQUENCE</scope>
    <source>
        <strain evidence="6">NBRC 112290</strain>
    </source>
</reference>
<organism evidence="6 7">
    <name type="scientific">Litorihabitans aurantiacus</name>
    <dbReference type="NCBI Taxonomy" id="1930061"/>
    <lineage>
        <taxon>Bacteria</taxon>
        <taxon>Bacillati</taxon>
        <taxon>Actinomycetota</taxon>
        <taxon>Actinomycetes</taxon>
        <taxon>Micrococcales</taxon>
        <taxon>Beutenbergiaceae</taxon>
        <taxon>Litorihabitans</taxon>
    </lineage>
</organism>
<dbReference type="InterPro" id="IPR004143">
    <property type="entry name" value="BPL_LPL_catalytic"/>
</dbReference>
<dbReference type="Gene3D" id="2.30.30.100">
    <property type="match status" value="1"/>
</dbReference>
<dbReference type="RefSeq" id="WP_284249257.1">
    <property type="nucleotide sequence ID" value="NZ_BSUM01000001.1"/>
</dbReference>
<dbReference type="Proteomes" id="UP001157161">
    <property type="component" value="Unassembled WGS sequence"/>
</dbReference>
<dbReference type="PANTHER" id="PTHR12835:SF5">
    <property type="entry name" value="BIOTIN--PROTEIN LIGASE"/>
    <property type="match status" value="1"/>
</dbReference>
<reference evidence="6" key="1">
    <citation type="journal article" date="2014" name="Int. J. Syst. Evol. Microbiol.">
        <title>Complete genome sequence of Corynebacterium casei LMG S-19264T (=DSM 44701T), isolated from a smear-ripened cheese.</title>
        <authorList>
            <consortium name="US DOE Joint Genome Institute (JGI-PGF)"/>
            <person name="Walter F."/>
            <person name="Albersmeier A."/>
            <person name="Kalinowski J."/>
            <person name="Ruckert C."/>
        </authorList>
    </citation>
    <scope>NUCLEOTIDE SEQUENCE</scope>
    <source>
        <strain evidence="6">NBRC 112290</strain>
    </source>
</reference>
<feature type="region of interest" description="Disordered" evidence="4">
    <location>
        <begin position="1"/>
        <end position="27"/>
    </location>
</feature>
<dbReference type="InterPro" id="IPR003142">
    <property type="entry name" value="BPL_C"/>
</dbReference>
<evidence type="ECO:0000256" key="2">
    <source>
        <dbReference type="ARBA" id="ARBA00023267"/>
    </source>
</evidence>
<dbReference type="InterPro" id="IPR045864">
    <property type="entry name" value="aa-tRNA-synth_II/BPL/LPL"/>
</dbReference>
<accession>A0AA37UU74</accession>
<dbReference type="GO" id="GO:0005737">
    <property type="term" value="C:cytoplasm"/>
    <property type="evidence" value="ECO:0007669"/>
    <property type="project" value="TreeGrafter"/>
</dbReference>
<dbReference type="EC" id="6.3.4.15" evidence="3"/>
<dbReference type="Pfam" id="PF03099">
    <property type="entry name" value="BPL_LplA_LipB"/>
    <property type="match status" value="1"/>
</dbReference>
<dbReference type="GO" id="GO:0004077">
    <property type="term" value="F:biotin--[biotin carboxyl-carrier protein] ligase activity"/>
    <property type="evidence" value="ECO:0007669"/>
    <property type="project" value="UniProtKB-EC"/>
</dbReference>
<dbReference type="CDD" id="cd16442">
    <property type="entry name" value="BPL"/>
    <property type="match status" value="1"/>
</dbReference>
<name>A0AA37UU74_9MICO</name>
<evidence type="ECO:0000256" key="3">
    <source>
        <dbReference type="ARBA" id="ARBA00024227"/>
    </source>
</evidence>
<dbReference type="PANTHER" id="PTHR12835">
    <property type="entry name" value="BIOTIN PROTEIN LIGASE"/>
    <property type="match status" value="1"/>
</dbReference>
<keyword evidence="1 6" id="KW-0436">Ligase</keyword>
<evidence type="ECO:0000313" key="6">
    <source>
        <dbReference type="EMBL" id="GMA30597.1"/>
    </source>
</evidence>
<dbReference type="Gene3D" id="3.30.930.10">
    <property type="entry name" value="Bira Bifunctional Protein, Domain 2"/>
    <property type="match status" value="1"/>
</dbReference>
<keyword evidence="2" id="KW-0092">Biotin</keyword>
<feature type="domain" description="BPL/LPL catalytic" evidence="5">
    <location>
        <begin position="34"/>
        <end position="239"/>
    </location>
</feature>
<evidence type="ECO:0000313" key="7">
    <source>
        <dbReference type="Proteomes" id="UP001157161"/>
    </source>
</evidence>
<comment type="caution">
    <text evidence="6">The sequence shown here is derived from an EMBL/GenBank/DDBJ whole genome shotgun (WGS) entry which is preliminary data.</text>
</comment>